<dbReference type="EMBL" id="PGGS01000233">
    <property type="protein sequence ID" value="PNH06497.1"/>
    <property type="molecule type" value="Genomic_DNA"/>
</dbReference>
<accession>A0A2J8A1V3</accession>
<protein>
    <submittedName>
        <fullName evidence="2">Uncharacterized protein</fullName>
    </submittedName>
</protein>
<feature type="non-terminal residue" evidence="2">
    <location>
        <position position="247"/>
    </location>
</feature>
<name>A0A2J8A1V3_9CHLO</name>
<dbReference type="Proteomes" id="UP000236333">
    <property type="component" value="Unassembled WGS sequence"/>
</dbReference>
<evidence type="ECO:0000256" key="1">
    <source>
        <dbReference type="SAM" id="Coils"/>
    </source>
</evidence>
<feature type="coiled-coil region" evidence="1">
    <location>
        <begin position="26"/>
        <end position="113"/>
    </location>
</feature>
<proteinExistence type="predicted"/>
<keyword evidence="1" id="KW-0175">Coiled coil</keyword>
<organism evidence="2 3">
    <name type="scientific">Tetrabaena socialis</name>
    <dbReference type="NCBI Taxonomy" id="47790"/>
    <lineage>
        <taxon>Eukaryota</taxon>
        <taxon>Viridiplantae</taxon>
        <taxon>Chlorophyta</taxon>
        <taxon>core chlorophytes</taxon>
        <taxon>Chlorophyceae</taxon>
        <taxon>CS clade</taxon>
        <taxon>Chlamydomonadales</taxon>
        <taxon>Tetrabaenaceae</taxon>
        <taxon>Tetrabaena</taxon>
    </lineage>
</organism>
<sequence length="247" mass="28039">MTREAQRTKWIIDLVCHIDKDYRSYISEQAAEIEMLQQQLQRTTGMQAAATQGIQVQNEQLRQRVEWLERQLRTSQGAVLDMQNRIAASEIALNEAEEAAREAAEECFQLQQAVTVLAEHDASSRKLLANRAHVMKDALVASRGRMRQAAEQSRRHRVEVSAMLSLAAREADKDRTALAAQLHSSMAAASTLERTAARLEVDNLKLQLEAYKEPWAYMYRDKSPTRNNQLSHRLGLKPSSMNIPVPF</sequence>
<dbReference type="AlphaFoldDB" id="A0A2J8A1V3"/>
<evidence type="ECO:0000313" key="2">
    <source>
        <dbReference type="EMBL" id="PNH06497.1"/>
    </source>
</evidence>
<comment type="caution">
    <text evidence="2">The sequence shown here is derived from an EMBL/GenBank/DDBJ whole genome shotgun (WGS) entry which is preliminary data.</text>
</comment>
<keyword evidence="3" id="KW-1185">Reference proteome</keyword>
<reference evidence="2 3" key="1">
    <citation type="journal article" date="2017" name="Mol. Biol. Evol.">
        <title>The 4-celled Tetrabaena socialis nuclear genome reveals the essential components for genetic control of cell number at the origin of multicellularity in the volvocine lineage.</title>
        <authorList>
            <person name="Featherston J."/>
            <person name="Arakaki Y."/>
            <person name="Hanschen E.R."/>
            <person name="Ferris P.J."/>
            <person name="Michod R.E."/>
            <person name="Olson B.J.S.C."/>
            <person name="Nozaki H."/>
            <person name="Durand P.M."/>
        </authorList>
    </citation>
    <scope>NUCLEOTIDE SEQUENCE [LARGE SCALE GENOMIC DNA]</scope>
    <source>
        <strain evidence="2 3">NIES-571</strain>
    </source>
</reference>
<gene>
    <name evidence="2" type="ORF">TSOC_007137</name>
</gene>
<dbReference type="OrthoDB" id="532880at2759"/>
<evidence type="ECO:0000313" key="3">
    <source>
        <dbReference type="Proteomes" id="UP000236333"/>
    </source>
</evidence>